<dbReference type="Pfam" id="PF01580">
    <property type="entry name" value="FtsK_SpoIIIE"/>
    <property type="match status" value="1"/>
</dbReference>
<dbReference type="PROSITE" id="PS50901">
    <property type="entry name" value="FTSK"/>
    <property type="match status" value="1"/>
</dbReference>
<evidence type="ECO:0000313" key="5">
    <source>
        <dbReference type="EMBL" id="CYV88945.1"/>
    </source>
</evidence>
<evidence type="ECO:0000256" key="1">
    <source>
        <dbReference type="ARBA" id="ARBA00022741"/>
    </source>
</evidence>
<dbReference type="SUPFAM" id="SSF52540">
    <property type="entry name" value="P-loop containing nucleoside triphosphate hydrolases"/>
    <property type="match status" value="1"/>
</dbReference>
<dbReference type="InterPro" id="IPR050206">
    <property type="entry name" value="FtsK/SpoIIIE/SftA"/>
</dbReference>
<evidence type="ECO:0000313" key="6">
    <source>
        <dbReference type="Proteomes" id="UP000074356"/>
    </source>
</evidence>
<protein>
    <submittedName>
        <fullName evidence="5">Reticulocyte binding protein</fullName>
    </submittedName>
</protein>
<dbReference type="GO" id="GO:0003677">
    <property type="term" value="F:DNA binding"/>
    <property type="evidence" value="ECO:0007669"/>
    <property type="project" value="InterPro"/>
</dbReference>
<evidence type="ECO:0000256" key="2">
    <source>
        <dbReference type="ARBA" id="ARBA00022840"/>
    </source>
</evidence>
<name>A0A0Z8LE61_STRSU</name>
<reference evidence="5 6" key="1">
    <citation type="submission" date="2016-02" db="EMBL/GenBank/DDBJ databases">
        <authorList>
            <consortium name="Pathogen Informatics"/>
        </authorList>
    </citation>
    <scope>NUCLEOTIDE SEQUENCE [LARGE SCALE GENOMIC DNA]</scope>
    <source>
        <strain evidence="5 6">LSS78</strain>
    </source>
</reference>
<dbReference type="Proteomes" id="UP000074356">
    <property type="component" value="Unassembled WGS sequence"/>
</dbReference>
<dbReference type="GO" id="GO:0005524">
    <property type="term" value="F:ATP binding"/>
    <property type="evidence" value="ECO:0007669"/>
    <property type="project" value="UniProtKB-UniRule"/>
</dbReference>
<gene>
    <name evidence="5" type="primary">essC_2</name>
    <name evidence="5" type="ORF">ERS132440_02049</name>
</gene>
<evidence type="ECO:0000256" key="3">
    <source>
        <dbReference type="PROSITE-ProRule" id="PRU00289"/>
    </source>
</evidence>
<proteinExistence type="predicted"/>
<dbReference type="Gene3D" id="3.40.50.300">
    <property type="entry name" value="P-loop containing nucleotide triphosphate hydrolases"/>
    <property type="match status" value="1"/>
</dbReference>
<dbReference type="PANTHER" id="PTHR22683:SF1">
    <property type="entry name" value="TYPE VII SECRETION SYSTEM PROTEIN ESSC"/>
    <property type="match status" value="1"/>
</dbReference>
<keyword evidence="2 3" id="KW-0067">ATP-binding</keyword>
<feature type="domain" description="FtsK" evidence="4">
    <location>
        <begin position="151"/>
        <end position="338"/>
    </location>
</feature>
<dbReference type="PANTHER" id="PTHR22683">
    <property type="entry name" value="SPORULATION PROTEIN RELATED"/>
    <property type="match status" value="1"/>
</dbReference>
<organism evidence="5 6">
    <name type="scientific">Streptococcus suis</name>
    <dbReference type="NCBI Taxonomy" id="1307"/>
    <lineage>
        <taxon>Bacteria</taxon>
        <taxon>Bacillati</taxon>
        <taxon>Bacillota</taxon>
        <taxon>Bacilli</taxon>
        <taxon>Lactobacillales</taxon>
        <taxon>Streptococcaceae</taxon>
        <taxon>Streptococcus</taxon>
    </lineage>
</organism>
<evidence type="ECO:0000259" key="4">
    <source>
        <dbReference type="PROSITE" id="PS50901"/>
    </source>
</evidence>
<feature type="binding site" evidence="3">
    <location>
        <begin position="169"/>
        <end position="176"/>
    </location>
    <ligand>
        <name>ATP</name>
        <dbReference type="ChEBI" id="CHEBI:30616"/>
    </ligand>
</feature>
<dbReference type="InterPro" id="IPR027417">
    <property type="entry name" value="P-loop_NTPase"/>
</dbReference>
<keyword evidence="1 3" id="KW-0547">Nucleotide-binding</keyword>
<dbReference type="InterPro" id="IPR002543">
    <property type="entry name" value="FtsK_dom"/>
</dbReference>
<dbReference type="EMBL" id="FIIB01000028">
    <property type="protein sequence ID" value="CYV88945.1"/>
    <property type="molecule type" value="Genomic_DNA"/>
</dbReference>
<accession>A0A0Z8LE61</accession>
<sequence length="636" mass="71099">MEMLKTPDAAEITQVGRGYLQVGNNEVYELFQSAWSGADYQPDKDEQGIEDHTIYAINDIGQYEILNEDLSGLDQAESIKEVPSELQAIVSKLKALTERLSIQALPQPWLPPLSKEIFLQDLRPQGFKDLWGQASGLVARLGMVDIPSRQSQEVLEHDFEKDGHIALFSSPGMGKSTFVQTLVMDLARQLTPEELHFYLLDFGTNGLLPLRDLPHTADLLMAEDTEKLTKFMRRIKEELAKRKAAFSRYAVPNLTLYRQASGDELPVIFLVLDNFDGLKEASLGAEMETLLQTLAREGASLGIYLVLTAGRSGALRPGLQASLKTRLALKLTDDVESRTIVGRHQHVMEEVPGRGLVHLEEVEVFQIALPAYAKDSFGLVQAVQDEAKSMAASWTGRRPEGIPVMPESLSFEEFAGLASVQEAVAGGELPIGLDFENVESVGLNIGAMKHLLVFGDQLSTVGRVMKHIVTYSLSLLPEKEIVYVSSEQSTFNFTSETIDRVITAEIGVEKLLFQEIQQRKTQSIRKVSFCIIPDIIAFLEQTKMSYTDFIKLYQESLKVGVQLIIGAQKSSLLKTDLSIKYIKENLVTAIVAQRLYDQSIVQHKMTSREETLKVDEVYLYHDQDYQKVKISKQVVE</sequence>
<dbReference type="AlphaFoldDB" id="A0A0Z8LE61"/>